<keyword evidence="2" id="KW-1185">Reference proteome</keyword>
<name>A0A1N7MA03_9RHOB</name>
<dbReference type="AlphaFoldDB" id="A0A1N7MA03"/>
<accession>A0A1N7MA03</accession>
<dbReference type="EMBL" id="FTOM01000006">
    <property type="protein sequence ID" value="SIS82910.1"/>
    <property type="molecule type" value="Genomic_DNA"/>
</dbReference>
<organism evidence="1 2">
    <name type="scientific">Phaeovulum vinaykumarii</name>
    <dbReference type="NCBI Taxonomy" id="407234"/>
    <lineage>
        <taxon>Bacteria</taxon>
        <taxon>Pseudomonadati</taxon>
        <taxon>Pseudomonadota</taxon>
        <taxon>Alphaproteobacteria</taxon>
        <taxon>Rhodobacterales</taxon>
        <taxon>Paracoccaceae</taxon>
        <taxon>Phaeovulum</taxon>
    </lineage>
</organism>
<reference evidence="2" key="1">
    <citation type="submission" date="2017-01" db="EMBL/GenBank/DDBJ databases">
        <authorList>
            <person name="Varghese N."/>
            <person name="Submissions S."/>
        </authorList>
    </citation>
    <scope>NUCLEOTIDE SEQUENCE [LARGE SCALE GENOMIC DNA]</scope>
    <source>
        <strain evidence="2">DSM 18714</strain>
    </source>
</reference>
<proteinExistence type="predicted"/>
<sequence length="147" mass="15934">MLLVSPRCRAQDDDVPADLRDEMACEGLPAPDPDRLRALAPAGLRGLVLHDPFLAPRDRAHAAALGLAFPGLRVLAMPFGGHPALRLMAAAGLMDRVLGALLGDRLQPGVFRALHREARARSGRYARLVERYRDRRGLPPGPELAVL</sequence>
<protein>
    <submittedName>
        <fullName evidence="1">Uncharacterized protein</fullName>
    </submittedName>
</protein>
<evidence type="ECO:0000313" key="1">
    <source>
        <dbReference type="EMBL" id="SIS82910.1"/>
    </source>
</evidence>
<dbReference type="Proteomes" id="UP000186098">
    <property type="component" value="Unassembled WGS sequence"/>
</dbReference>
<gene>
    <name evidence="1" type="ORF">SAMN05421795_106114</name>
</gene>
<evidence type="ECO:0000313" key="2">
    <source>
        <dbReference type="Proteomes" id="UP000186098"/>
    </source>
</evidence>